<organism evidence="1 2">
    <name type="scientific">Prevotella intermedia</name>
    <dbReference type="NCBI Taxonomy" id="28131"/>
    <lineage>
        <taxon>Bacteria</taxon>
        <taxon>Pseudomonadati</taxon>
        <taxon>Bacteroidota</taxon>
        <taxon>Bacteroidia</taxon>
        <taxon>Bacteroidales</taxon>
        <taxon>Prevotellaceae</taxon>
        <taxon>Prevotella</taxon>
    </lineage>
</organism>
<keyword evidence="2" id="KW-1185">Reference proteome</keyword>
<gene>
    <name evidence="1" type="ORF">D2S45_07120</name>
</gene>
<dbReference type="EMBL" id="QXEN01000009">
    <property type="protein sequence ID" value="RRF87262.1"/>
    <property type="molecule type" value="Genomic_DNA"/>
</dbReference>
<evidence type="ECO:0000313" key="1">
    <source>
        <dbReference type="EMBL" id="RRF87262.1"/>
    </source>
</evidence>
<protein>
    <submittedName>
        <fullName evidence="1">Uncharacterized protein</fullName>
    </submittedName>
</protein>
<evidence type="ECO:0000313" key="2">
    <source>
        <dbReference type="Proteomes" id="UP000283868"/>
    </source>
</evidence>
<name>A0A3R7YLK1_PREIN</name>
<dbReference type="AlphaFoldDB" id="A0A3R7YLK1"/>
<sequence>MKHPNKQLIVQEKSFQILKEPLSLCESGSFTQQKLLFCNARHTLSQANSTLYVIFIGCFANTIFPFHCTNITHTNINS</sequence>
<proteinExistence type="predicted"/>
<comment type="caution">
    <text evidence="1">The sequence shown here is derived from an EMBL/GenBank/DDBJ whole genome shotgun (WGS) entry which is preliminary data.</text>
</comment>
<dbReference type="Proteomes" id="UP000283868">
    <property type="component" value="Unassembled WGS sequence"/>
</dbReference>
<reference evidence="1 2" key="1">
    <citation type="submission" date="2018-08" db="EMBL/GenBank/DDBJ databases">
        <title>Comparative analysis of Prevotella intermedia strains.</title>
        <authorList>
            <person name="Moon J.-H."/>
            <person name="Lee J.-H."/>
        </authorList>
    </citation>
    <scope>NUCLEOTIDE SEQUENCE [LARGE SCALE GENOMIC DNA]</scope>
    <source>
        <strain evidence="1 2">ATCC 15033</strain>
    </source>
</reference>
<accession>A0A3R7YLK1</accession>